<evidence type="ECO:0000256" key="1">
    <source>
        <dbReference type="ARBA" id="ARBA00000966"/>
    </source>
</evidence>
<proteinExistence type="inferred from homology"/>
<organism evidence="12 13">
    <name type="scientific">Dorcoceras hygrometricum</name>
    <dbReference type="NCBI Taxonomy" id="472368"/>
    <lineage>
        <taxon>Eukaryota</taxon>
        <taxon>Viridiplantae</taxon>
        <taxon>Streptophyta</taxon>
        <taxon>Embryophyta</taxon>
        <taxon>Tracheophyta</taxon>
        <taxon>Spermatophyta</taxon>
        <taxon>Magnoliopsida</taxon>
        <taxon>eudicotyledons</taxon>
        <taxon>Gunneridae</taxon>
        <taxon>Pentapetalae</taxon>
        <taxon>asterids</taxon>
        <taxon>lamiids</taxon>
        <taxon>Lamiales</taxon>
        <taxon>Gesneriaceae</taxon>
        <taxon>Didymocarpoideae</taxon>
        <taxon>Trichosporeae</taxon>
        <taxon>Loxocarpinae</taxon>
        <taxon>Dorcoceras</taxon>
    </lineage>
</organism>
<evidence type="ECO:0000256" key="4">
    <source>
        <dbReference type="ARBA" id="ARBA00023001"/>
    </source>
</evidence>
<dbReference type="GO" id="GO:0030245">
    <property type="term" value="P:cellulose catabolic process"/>
    <property type="evidence" value="ECO:0007669"/>
    <property type="project" value="UniProtKB-KW"/>
</dbReference>
<evidence type="ECO:0000256" key="7">
    <source>
        <dbReference type="ARBA" id="ARBA00023326"/>
    </source>
</evidence>
<dbReference type="AlphaFoldDB" id="A0A2Z7A4Z6"/>
<dbReference type="EC" id="3.2.1.4" evidence="9"/>
<sequence>MEEKRRSRGWCGWFLVFIVLAAIGFAVFLTLKHKVHKSKEPEAEPVPGPPGAVTQKYADALKVAMQFFDIQKSGKLVDNKISWRGDSALKDGRDANLDLSKGMFDAGDHMKFGFPMAFTATVLSWTILEYGDQLKVVNQLESAQDSLMWITDYLINCHPKDNVLYVQVGSPKVDHGCWDRPEDMKQERPLVQVNTSAPGTEVAAETAAALASASLVFKTTNSTYSNVLLKHAEQLFTFADKYRGSYSISIPEAQTYYNSTGYGDELLWAASWLYHATGEKAYFEYVTGKNGDDYANWGSPTWFSWDDKLAGTQVLLSRINFFGSKDVLNSNILQKYRQSAEAVMCGLLPKSPTATSSRTDSGLVWISPWNALQHPAASAFLAVIYSDYMLTSQTAKISCDGHYFRPSDLRKFAISQVDYILGSNPMKMSYLVGYGDKYPQYVHHRGASIPTDATTGCKDGFKWLESNEPNPNIAIGALVGGPFLNESFIDSRNNSMQTEPSTYNSAVIVGLLSGLVTTSSVVQSFT</sequence>
<evidence type="ECO:0000259" key="11">
    <source>
        <dbReference type="Pfam" id="PF00759"/>
    </source>
</evidence>
<keyword evidence="10" id="KW-0812">Transmembrane</keyword>
<evidence type="ECO:0000256" key="6">
    <source>
        <dbReference type="ARBA" id="ARBA00023295"/>
    </source>
</evidence>
<dbReference type="InterPro" id="IPR018221">
    <property type="entry name" value="Glyco_hydro_9_His_AS"/>
</dbReference>
<feature type="transmembrane region" description="Helical" evidence="10">
    <location>
        <begin position="12"/>
        <end position="31"/>
    </location>
</feature>
<dbReference type="PROSITE" id="PS00592">
    <property type="entry name" value="GH9_2"/>
    <property type="match status" value="1"/>
</dbReference>
<keyword evidence="5 8" id="KW-0119">Carbohydrate metabolism</keyword>
<dbReference type="InterPro" id="IPR001701">
    <property type="entry name" value="Glyco_hydro_9"/>
</dbReference>
<evidence type="ECO:0000256" key="3">
    <source>
        <dbReference type="ARBA" id="ARBA00022801"/>
    </source>
</evidence>
<comment type="similarity">
    <text evidence="2 8 9">Belongs to the glycosyl hydrolase 9 (cellulase E) family.</text>
</comment>
<evidence type="ECO:0000313" key="13">
    <source>
        <dbReference type="Proteomes" id="UP000250235"/>
    </source>
</evidence>
<dbReference type="PANTHER" id="PTHR22298">
    <property type="entry name" value="ENDO-1,4-BETA-GLUCANASE"/>
    <property type="match status" value="1"/>
</dbReference>
<feature type="active site" evidence="8">
    <location>
        <position position="443"/>
    </location>
</feature>
<accession>A0A2Z7A4Z6</accession>
<keyword evidence="4 9" id="KW-0136">Cellulose degradation</keyword>
<reference evidence="12 13" key="1">
    <citation type="journal article" date="2015" name="Proc. Natl. Acad. Sci. U.S.A.">
        <title>The resurrection genome of Boea hygrometrica: A blueprint for survival of dehydration.</title>
        <authorList>
            <person name="Xiao L."/>
            <person name="Yang G."/>
            <person name="Zhang L."/>
            <person name="Yang X."/>
            <person name="Zhao S."/>
            <person name="Ji Z."/>
            <person name="Zhou Q."/>
            <person name="Hu M."/>
            <person name="Wang Y."/>
            <person name="Chen M."/>
            <person name="Xu Y."/>
            <person name="Jin H."/>
            <person name="Xiao X."/>
            <person name="Hu G."/>
            <person name="Bao F."/>
            <person name="Hu Y."/>
            <person name="Wan P."/>
            <person name="Li L."/>
            <person name="Deng X."/>
            <person name="Kuang T."/>
            <person name="Xiang C."/>
            <person name="Zhu J.K."/>
            <person name="Oliver M.J."/>
            <person name="He Y."/>
        </authorList>
    </citation>
    <scope>NUCLEOTIDE SEQUENCE [LARGE SCALE GENOMIC DNA]</scope>
    <source>
        <strain evidence="13">cv. XS01</strain>
    </source>
</reference>
<evidence type="ECO:0000313" key="12">
    <source>
        <dbReference type="EMBL" id="KZV16526.1"/>
    </source>
</evidence>
<protein>
    <recommendedName>
        <fullName evidence="9">Endoglucanase</fullName>
        <ecNumber evidence="9">3.2.1.4</ecNumber>
    </recommendedName>
</protein>
<dbReference type="Pfam" id="PF00759">
    <property type="entry name" value="Glyco_hydro_9"/>
    <property type="match status" value="1"/>
</dbReference>
<name>A0A2Z7A4Z6_9LAMI</name>
<keyword evidence="3 8" id="KW-0378">Hydrolase</keyword>
<gene>
    <name evidence="12" type="ORF">F511_11358</name>
</gene>
<evidence type="ECO:0000256" key="5">
    <source>
        <dbReference type="ARBA" id="ARBA00023277"/>
    </source>
</evidence>
<evidence type="ECO:0000256" key="9">
    <source>
        <dbReference type="RuleBase" id="RU361166"/>
    </source>
</evidence>
<comment type="catalytic activity">
    <reaction evidence="1 9">
        <text>Endohydrolysis of (1-&gt;4)-beta-D-glucosidic linkages in cellulose, lichenin and cereal beta-D-glucans.</text>
        <dbReference type="EC" id="3.2.1.4"/>
    </reaction>
</comment>
<dbReference type="Proteomes" id="UP000250235">
    <property type="component" value="Unassembled WGS sequence"/>
</dbReference>
<evidence type="ECO:0000256" key="2">
    <source>
        <dbReference type="ARBA" id="ARBA00007072"/>
    </source>
</evidence>
<dbReference type="Gene3D" id="1.50.10.10">
    <property type="match status" value="1"/>
</dbReference>
<dbReference type="SUPFAM" id="SSF48208">
    <property type="entry name" value="Six-hairpin glycosidases"/>
    <property type="match status" value="1"/>
</dbReference>
<dbReference type="GO" id="GO:0008810">
    <property type="term" value="F:cellulase activity"/>
    <property type="evidence" value="ECO:0007669"/>
    <property type="project" value="UniProtKB-EC"/>
</dbReference>
<keyword evidence="10" id="KW-1133">Transmembrane helix</keyword>
<keyword evidence="6 8" id="KW-0326">Glycosidase</keyword>
<keyword evidence="10" id="KW-0472">Membrane</keyword>
<dbReference type="FunFam" id="1.50.10.10:FF:000020">
    <property type="entry name" value="Endoglucanase"/>
    <property type="match status" value="1"/>
</dbReference>
<evidence type="ECO:0000256" key="10">
    <source>
        <dbReference type="SAM" id="Phobius"/>
    </source>
</evidence>
<dbReference type="InterPro" id="IPR008928">
    <property type="entry name" value="6-hairpin_glycosidase_sf"/>
</dbReference>
<keyword evidence="7 8" id="KW-0624">Polysaccharide degradation</keyword>
<feature type="domain" description="Glycoside hydrolase family 9" evidence="11">
    <location>
        <begin position="57"/>
        <end position="512"/>
    </location>
</feature>
<keyword evidence="13" id="KW-1185">Reference proteome</keyword>
<dbReference type="EMBL" id="KV019044">
    <property type="protein sequence ID" value="KZV16526.1"/>
    <property type="molecule type" value="Genomic_DNA"/>
</dbReference>
<evidence type="ECO:0000256" key="8">
    <source>
        <dbReference type="PROSITE-ProRule" id="PRU10059"/>
    </source>
</evidence>
<dbReference type="OrthoDB" id="10257085at2759"/>
<dbReference type="InterPro" id="IPR012341">
    <property type="entry name" value="6hp_glycosidase-like_sf"/>
</dbReference>